<gene>
    <name evidence="11" type="ORF">G3T36_01370</name>
</gene>
<evidence type="ECO:0000256" key="8">
    <source>
        <dbReference type="ARBA" id="ARBA00023012"/>
    </source>
</evidence>
<proteinExistence type="predicted"/>
<keyword evidence="5" id="KW-0547">Nucleotide-binding</keyword>
<evidence type="ECO:0000313" key="12">
    <source>
        <dbReference type="Proteomes" id="UP000474967"/>
    </source>
</evidence>
<reference evidence="11 12" key="1">
    <citation type="journal article" date="2014" name="J. Microbiol.">
        <title>Diaminobutyricibacter tongyongensis gen. nov., sp. nov. and Homoserinibacter gongjuensis gen. nov., sp. nov. belong to the family Microbacteriaceae.</title>
        <authorList>
            <person name="Kim S.J."/>
            <person name="Ahn J.H."/>
            <person name="Weon H.Y."/>
            <person name="Hamada M."/>
            <person name="Suzuki K."/>
            <person name="Kwon S.W."/>
        </authorList>
    </citation>
    <scope>NUCLEOTIDE SEQUENCE [LARGE SCALE GENOMIC DNA]</scope>
    <source>
        <strain evidence="11 12">NBRC 108724</strain>
    </source>
</reference>
<evidence type="ECO:0000256" key="9">
    <source>
        <dbReference type="SAM" id="Phobius"/>
    </source>
</evidence>
<keyword evidence="8" id="KW-0902">Two-component regulatory system</keyword>
<dbReference type="Gene3D" id="3.30.565.10">
    <property type="entry name" value="Histidine kinase-like ATPase, C-terminal domain"/>
    <property type="match status" value="1"/>
</dbReference>
<dbReference type="PANTHER" id="PTHR24421:SF10">
    <property type="entry name" value="NITRATE_NITRITE SENSOR PROTEIN NARQ"/>
    <property type="match status" value="1"/>
</dbReference>
<dbReference type="InterPro" id="IPR036890">
    <property type="entry name" value="HATPase_C_sf"/>
</dbReference>
<dbReference type="Pfam" id="PF07730">
    <property type="entry name" value="HisKA_3"/>
    <property type="match status" value="1"/>
</dbReference>
<dbReference type="GO" id="GO:0046983">
    <property type="term" value="F:protein dimerization activity"/>
    <property type="evidence" value="ECO:0007669"/>
    <property type="project" value="InterPro"/>
</dbReference>
<keyword evidence="12" id="KW-1185">Reference proteome</keyword>
<keyword evidence="9" id="KW-1133">Transmembrane helix</keyword>
<keyword evidence="3" id="KW-0597">Phosphoprotein</keyword>
<keyword evidence="4" id="KW-0808">Transferase</keyword>
<dbReference type="Gene3D" id="1.20.5.1930">
    <property type="match status" value="1"/>
</dbReference>
<evidence type="ECO:0000256" key="4">
    <source>
        <dbReference type="ARBA" id="ARBA00022679"/>
    </source>
</evidence>
<organism evidence="11 12">
    <name type="scientific">Leifsonia tongyongensis</name>
    <dbReference type="NCBI Taxonomy" id="1268043"/>
    <lineage>
        <taxon>Bacteria</taxon>
        <taxon>Bacillati</taxon>
        <taxon>Actinomycetota</taxon>
        <taxon>Actinomycetes</taxon>
        <taxon>Micrococcales</taxon>
        <taxon>Microbacteriaceae</taxon>
        <taxon>Leifsonia</taxon>
    </lineage>
</organism>
<comment type="catalytic activity">
    <reaction evidence="1">
        <text>ATP + protein L-histidine = ADP + protein N-phospho-L-histidine.</text>
        <dbReference type="EC" id="2.7.13.3"/>
    </reaction>
</comment>
<dbReference type="SUPFAM" id="SSF55874">
    <property type="entry name" value="ATPase domain of HSP90 chaperone/DNA topoisomerase II/histidine kinase"/>
    <property type="match status" value="1"/>
</dbReference>
<accession>A0A6L9XSW6</accession>
<evidence type="ECO:0000256" key="3">
    <source>
        <dbReference type="ARBA" id="ARBA00022553"/>
    </source>
</evidence>
<evidence type="ECO:0000256" key="6">
    <source>
        <dbReference type="ARBA" id="ARBA00022777"/>
    </source>
</evidence>
<evidence type="ECO:0000259" key="10">
    <source>
        <dbReference type="Pfam" id="PF07730"/>
    </source>
</evidence>
<name>A0A6L9XSW6_9MICO</name>
<sequence>MRRPTWLSFGLNLFGIAVVGYSIVTSHSAQRPTWVLVLALTALAAWLVRLILAFRTVPAAVGLALAMVMAFAGSIVAGSTNGVGIVPVIVGVMLVVSDPSWPIRLGLAVAVISVLLVVLGAVPFDTAVVAELGLVAGIAIAVLAGISRRQFRESEAQAALLRERELAVREERAQVELLAQRQSVARDIHDVLAHSLGGLVIQLDAVEALLETGDVGGARSRVADARALAADGLGEARRAVDALRDPDAQRADHPGDGSFDDAISDLLAAHRSLGGAAELITSGTPGKLDADLAGALERALQEALSNARKHAPGEPVQAVLAWSDHGVRLTVSNPLGAHPDSDGSRGFLARSGGSHGLEGMRERFAALPAGGRATAGVDDGRFIVTAEARLA</sequence>
<keyword evidence="7" id="KW-0067">ATP-binding</keyword>
<feature type="transmembrane region" description="Helical" evidence="9">
    <location>
        <begin position="103"/>
        <end position="122"/>
    </location>
</feature>
<dbReference type="PANTHER" id="PTHR24421">
    <property type="entry name" value="NITRATE/NITRITE SENSOR PROTEIN NARX-RELATED"/>
    <property type="match status" value="1"/>
</dbReference>
<dbReference type="InterPro" id="IPR050482">
    <property type="entry name" value="Sensor_HK_TwoCompSys"/>
</dbReference>
<dbReference type="CDD" id="cd16917">
    <property type="entry name" value="HATPase_UhpB-NarQ-NarX-like"/>
    <property type="match status" value="1"/>
</dbReference>
<evidence type="ECO:0000313" key="11">
    <source>
        <dbReference type="EMBL" id="NEN04511.1"/>
    </source>
</evidence>
<evidence type="ECO:0000256" key="5">
    <source>
        <dbReference type="ARBA" id="ARBA00022741"/>
    </source>
</evidence>
<dbReference type="Proteomes" id="UP000474967">
    <property type="component" value="Unassembled WGS sequence"/>
</dbReference>
<dbReference type="GO" id="GO:0005524">
    <property type="term" value="F:ATP binding"/>
    <property type="evidence" value="ECO:0007669"/>
    <property type="project" value="UniProtKB-KW"/>
</dbReference>
<keyword evidence="9" id="KW-0472">Membrane</keyword>
<dbReference type="EC" id="2.7.13.3" evidence="2"/>
<comment type="caution">
    <text evidence="11">The sequence shown here is derived from an EMBL/GenBank/DDBJ whole genome shotgun (WGS) entry which is preliminary data.</text>
</comment>
<feature type="transmembrane region" description="Helical" evidence="9">
    <location>
        <begin position="63"/>
        <end position="96"/>
    </location>
</feature>
<evidence type="ECO:0000256" key="1">
    <source>
        <dbReference type="ARBA" id="ARBA00000085"/>
    </source>
</evidence>
<feature type="transmembrane region" description="Helical" evidence="9">
    <location>
        <begin position="128"/>
        <end position="146"/>
    </location>
</feature>
<evidence type="ECO:0000256" key="7">
    <source>
        <dbReference type="ARBA" id="ARBA00022840"/>
    </source>
</evidence>
<evidence type="ECO:0000256" key="2">
    <source>
        <dbReference type="ARBA" id="ARBA00012438"/>
    </source>
</evidence>
<feature type="transmembrane region" description="Helical" evidence="9">
    <location>
        <begin position="36"/>
        <end position="57"/>
    </location>
</feature>
<dbReference type="EMBL" id="JAAGWY010000001">
    <property type="protein sequence ID" value="NEN04511.1"/>
    <property type="molecule type" value="Genomic_DNA"/>
</dbReference>
<keyword evidence="9" id="KW-0812">Transmembrane</keyword>
<feature type="domain" description="Signal transduction histidine kinase subgroup 3 dimerisation and phosphoacceptor" evidence="10">
    <location>
        <begin position="181"/>
        <end position="247"/>
    </location>
</feature>
<protein>
    <recommendedName>
        <fullName evidence="2">histidine kinase</fullName>
        <ecNumber evidence="2">2.7.13.3</ecNumber>
    </recommendedName>
</protein>
<keyword evidence="6 11" id="KW-0418">Kinase</keyword>
<dbReference type="AlphaFoldDB" id="A0A6L9XSW6"/>
<dbReference type="InterPro" id="IPR011712">
    <property type="entry name" value="Sig_transdc_His_kin_sub3_dim/P"/>
</dbReference>
<dbReference type="GO" id="GO:0000155">
    <property type="term" value="F:phosphorelay sensor kinase activity"/>
    <property type="evidence" value="ECO:0007669"/>
    <property type="project" value="InterPro"/>
</dbReference>
<feature type="transmembrane region" description="Helical" evidence="9">
    <location>
        <begin position="6"/>
        <end position="24"/>
    </location>
</feature>
<dbReference type="GO" id="GO:0016020">
    <property type="term" value="C:membrane"/>
    <property type="evidence" value="ECO:0007669"/>
    <property type="project" value="InterPro"/>
</dbReference>